<name>A0ABN7UZE9_GIGMA</name>
<evidence type="ECO:0000313" key="2">
    <source>
        <dbReference type="Proteomes" id="UP000789901"/>
    </source>
</evidence>
<dbReference type="EMBL" id="CAJVQB010006977">
    <property type="protein sequence ID" value="CAG8694865.1"/>
    <property type="molecule type" value="Genomic_DNA"/>
</dbReference>
<keyword evidence="2" id="KW-1185">Reference proteome</keyword>
<accession>A0ABN7UZE9</accession>
<reference evidence="1 2" key="1">
    <citation type="submission" date="2021-06" db="EMBL/GenBank/DDBJ databases">
        <authorList>
            <person name="Kallberg Y."/>
            <person name="Tangrot J."/>
            <person name="Rosling A."/>
        </authorList>
    </citation>
    <scope>NUCLEOTIDE SEQUENCE [LARGE SCALE GENOMIC DNA]</scope>
    <source>
        <strain evidence="1 2">120-4 pot B 10/14</strain>
    </source>
</reference>
<comment type="caution">
    <text evidence="1">The sequence shown here is derived from an EMBL/GenBank/DDBJ whole genome shotgun (WGS) entry which is preliminary data.</text>
</comment>
<dbReference type="Proteomes" id="UP000789901">
    <property type="component" value="Unassembled WGS sequence"/>
</dbReference>
<protein>
    <submittedName>
        <fullName evidence="1">33767_t:CDS:1</fullName>
    </submittedName>
</protein>
<proteinExistence type="predicted"/>
<gene>
    <name evidence="1" type="ORF">GMARGA_LOCUS11747</name>
</gene>
<organism evidence="1 2">
    <name type="scientific">Gigaspora margarita</name>
    <dbReference type="NCBI Taxonomy" id="4874"/>
    <lineage>
        <taxon>Eukaryota</taxon>
        <taxon>Fungi</taxon>
        <taxon>Fungi incertae sedis</taxon>
        <taxon>Mucoromycota</taxon>
        <taxon>Glomeromycotina</taxon>
        <taxon>Glomeromycetes</taxon>
        <taxon>Diversisporales</taxon>
        <taxon>Gigasporaceae</taxon>
        <taxon>Gigaspora</taxon>
    </lineage>
</organism>
<sequence length="81" mass="8896">MHPAINLTELLNFGVPYTGRKKVDQENIIEISGSDFLLIFGAYLDNNRDISGADSYHHGAKIVGPMIFALIGAPIEPRDLN</sequence>
<evidence type="ECO:0000313" key="1">
    <source>
        <dbReference type="EMBL" id="CAG8694865.1"/>
    </source>
</evidence>